<dbReference type="Proteomes" id="UP000199103">
    <property type="component" value="Chromosome I"/>
</dbReference>
<sequence>MRTTPEPAVRSGVRAAILNTAAAVIAERGDAASMAEIAATAGVGRATLYRYFPSREQLLQGMTVAAMEELAGNIAAAELETVDVPEALARLSRAFLAAATRYAALVHLRDRHLTKPAELEERIARPVLDVLRRGIADGSLRSDVPLELQFTVLTGLYEKVMRLVLSGELQAERASSLVTSVFLDGAGVSSVGREFGPTAGNR</sequence>
<evidence type="ECO:0000256" key="3">
    <source>
        <dbReference type="ARBA" id="ARBA00023163"/>
    </source>
</evidence>
<feature type="domain" description="HTH tetR-type" evidence="5">
    <location>
        <begin position="11"/>
        <end position="70"/>
    </location>
</feature>
<evidence type="ECO:0000313" key="7">
    <source>
        <dbReference type="Proteomes" id="UP000199103"/>
    </source>
</evidence>
<dbReference type="GO" id="GO:0000976">
    <property type="term" value="F:transcription cis-regulatory region binding"/>
    <property type="evidence" value="ECO:0007669"/>
    <property type="project" value="TreeGrafter"/>
</dbReference>
<dbReference type="Gene3D" id="1.10.357.10">
    <property type="entry name" value="Tetracycline Repressor, domain 2"/>
    <property type="match status" value="1"/>
</dbReference>
<dbReference type="PRINTS" id="PR00455">
    <property type="entry name" value="HTHTETR"/>
</dbReference>
<keyword evidence="2 4" id="KW-0238">DNA-binding</keyword>
<dbReference type="Pfam" id="PF00440">
    <property type="entry name" value="TetR_N"/>
    <property type="match status" value="1"/>
</dbReference>
<evidence type="ECO:0000259" key="5">
    <source>
        <dbReference type="PROSITE" id="PS50977"/>
    </source>
</evidence>
<dbReference type="EMBL" id="LT629772">
    <property type="protein sequence ID" value="SDS34662.1"/>
    <property type="molecule type" value="Genomic_DNA"/>
</dbReference>
<keyword evidence="3" id="KW-0804">Transcription</keyword>
<evidence type="ECO:0000256" key="1">
    <source>
        <dbReference type="ARBA" id="ARBA00023015"/>
    </source>
</evidence>
<reference evidence="6 7" key="1">
    <citation type="submission" date="2016-10" db="EMBL/GenBank/DDBJ databases">
        <authorList>
            <person name="de Groot N.N."/>
        </authorList>
    </citation>
    <scope>NUCLEOTIDE SEQUENCE [LARGE SCALE GENOMIC DNA]</scope>
    <source>
        <strain evidence="6 7">DSM 21800</strain>
    </source>
</reference>
<keyword evidence="1" id="KW-0805">Transcription regulation</keyword>
<name>A0A1H1RG42_9ACTN</name>
<dbReference type="SUPFAM" id="SSF48498">
    <property type="entry name" value="Tetracyclin repressor-like, C-terminal domain"/>
    <property type="match status" value="1"/>
</dbReference>
<feature type="DNA-binding region" description="H-T-H motif" evidence="4">
    <location>
        <begin position="33"/>
        <end position="52"/>
    </location>
</feature>
<evidence type="ECO:0000256" key="4">
    <source>
        <dbReference type="PROSITE-ProRule" id="PRU00335"/>
    </source>
</evidence>
<dbReference type="PANTHER" id="PTHR30055">
    <property type="entry name" value="HTH-TYPE TRANSCRIPTIONAL REGULATOR RUTR"/>
    <property type="match status" value="1"/>
</dbReference>
<dbReference type="RefSeq" id="WP_091522740.1">
    <property type="nucleotide sequence ID" value="NZ_LT629772.1"/>
</dbReference>
<dbReference type="InterPro" id="IPR009057">
    <property type="entry name" value="Homeodomain-like_sf"/>
</dbReference>
<evidence type="ECO:0000313" key="6">
    <source>
        <dbReference type="EMBL" id="SDS34662.1"/>
    </source>
</evidence>
<protein>
    <submittedName>
        <fullName evidence="6">DNA-binding transcriptional regulator, AcrR family</fullName>
    </submittedName>
</protein>
<organism evidence="6 7">
    <name type="scientific">Microlunatus soli</name>
    <dbReference type="NCBI Taxonomy" id="630515"/>
    <lineage>
        <taxon>Bacteria</taxon>
        <taxon>Bacillati</taxon>
        <taxon>Actinomycetota</taxon>
        <taxon>Actinomycetes</taxon>
        <taxon>Propionibacteriales</taxon>
        <taxon>Propionibacteriaceae</taxon>
        <taxon>Microlunatus</taxon>
    </lineage>
</organism>
<dbReference type="PANTHER" id="PTHR30055:SF234">
    <property type="entry name" value="HTH-TYPE TRANSCRIPTIONAL REGULATOR BETI"/>
    <property type="match status" value="1"/>
</dbReference>
<keyword evidence="7" id="KW-1185">Reference proteome</keyword>
<evidence type="ECO:0000256" key="2">
    <source>
        <dbReference type="ARBA" id="ARBA00023125"/>
    </source>
</evidence>
<proteinExistence type="predicted"/>
<gene>
    <name evidence="6" type="ORF">SAMN04489812_1636</name>
</gene>
<dbReference type="STRING" id="630515.SAMN04489812_1636"/>
<dbReference type="InterPro" id="IPR001647">
    <property type="entry name" value="HTH_TetR"/>
</dbReference>
<dbReference type="InterPro" id="IPR036271">
    <property type="entry name" value="Tet_transcr_reg_TetR-rel_C_sf"/>
</dbReference>
<dbReference type="SUPFAM" id="SSF46689">
    <property type="entry name" value="Homeodomain-like"/>
    <property type="match status" value="1"/>
</dbReference>
<dbReference type="InterPro" id="IPR050109">
    <property type="entry name" value="HTH-type_TetR-like_transc_reg"/>
</dbReference>
<dbReference type="PROSITE" id="PS50977">
    <property type="entry name" value="HTH_TETR_2"/>
    <property type="match status" value="1"/>
</dbReference>
<dbReference type="OrthoDB" id="4709704at2"/>
<dbReference type="GO" id="GO:0003700">
    <property type="term" value="F:DNA-binding transcription factor activity"/>
    <property type="evidence" value="ECO:0007669"/>
    <property type="project" value="TreeGrafter"/>
</dbReference>
<dbReference type="AlphaFoldDB" id="A0A1H1RG42"/>
<accession>A0A1H1RG42</accession>